<name>A0A836Z403_9NEIS</name>
<dbReference type="GeneID" id="79063011"/>
<sequence>MKKLLGIGALLAALLLSACATTHSASKEAPYSDVNSAVESN</sequence>
<proteinExistence type="predicted"/>
<evidence type="ECO:0008006" key="4">
    <source>
        <dbReference type="Google" id="ProtNLM"/>
    </source>
</evidence>
<evidence type="ECO:0000313" key="3">
    <source>
        <dbReference type="Proteomes" id="UP000027170"/>
    </source>
</evidence>
<comment type="caution">
    <text evidence="2">The sequence shown here is derived from an EMBL/GenBank/DDBJ whole genome shotgun (WGS) entry which is preliminary data.</text>
</comment>
<keyword evidence="1" id="KW-0732">Signal</keyword>
<reference evidence="2 3" key="1">
    <citation type="submission" date="2014-03" db="EMBL/GenBank/DDBJ databases">
        <title>The genomes of two eusocial bee gut symbionts.</title>
        <authorList>
            <person name="Kwong W.K."/>
            <person name="Engel P."/>
            <person name="Koch H."/>
            <person name="Moran N.A."/>
        </authorList>
    </citation>
    <scope>NUCLEOTIDE SEQUENCE [LARGE SCALE GENOMIC DNA]</scope>
    <source>
        <strain evidence="3">wkB29</strain>
    </source>
</reference>
<dbReference type="AlphaFoldDB" id="A0A836Z403"/>
<keyword evidence="3" id="KW-1185">Reference proteome</keyword>
<gene>
    <name evidence="2" type="ORF">SALWKB29_1814</name>
</gene>
<dbReference type="PROSITE" id="PS51257">
    <property type="entry name" value="PROKAR_LIPOPROTEIN"/>
    <property type="match status" value="1"/>
</dbReference>
<evidence type="ECO:0000256" key="1">
    <source>
        <dbReference type="SAM" id="SignalP"/>
    </source>
</evidence>
<accession>A0A836Z403</accession>
<protein>
    <recommendedName>
        <fullName evidence="4">Lipoprotein</fullName>
    </recommendedName>
</protein>
<dbReference type="RefSeq" id="WP_255356354.1">
    <property type="nucleotide sequence ID" value="NZ_CAJZCC010000005.1"/>
</dbReference>
<feature type="chain" id="PRO_5032985052" description="Lipoprotein" evidence="1">
    <location>
        <begin position="21"/>
        <end position="41"/>
    </location>
</feature>
<feature type="signal peptide" evidence="1">
    <location>
        <begin position="1"/>
        <end position="20"/>
    </location>
</feature>
<dbReference type="EMBL" id="JFZV01000010">
    <property type="protein sequence ID" value="KDN14153.1"/>
    <property type="molecule type" value="Genomic_DNA"/>
</dbReference>
<dbReference type="Proteomes" id="UP000027170">
    <property type="component" value="Unassembled WGS sequence"/>
</dbReference>
<evidence type="ECO:0000313" key="2">
    <source>
        <dbReference type="EMBL" id="KDN14153.1"/>
    </source>
</evidence>
<organism evidence="2 3">
    <name type="scientific">Snodgrassella communis</name>
    <dbReference type="NCBI Taxonomy" id="2946699"/>
    <lineage>
        <taxon>Bacteria</taxon>
        <taxon>Pseudomonadati</taxon>
        <taxon>Pseudomonadota</taxon>
        <taxon>Betaproteobacteria</taxon>
        <taxon>Neisseriales</taxon>
        <taxon>Neisseriaceae</taxon>
        <taxon>Snodgrassella</taxon>
    </lineage>
</organism>